<evidence type="ECO:0000313" key="3">
    <source>
        <dbReference type="EMBL" id="CAH0385369.1"/>
    </source>
</evidence>
<dbReference type="Proteomes" id="UP001152759">
    <property type="component" value="Chromosome 2"/>
</dbReference>
<sequence>MSVFWVVLVSVLFLDVFHASVVEAPEGSPELKRSKRLTTFGGGGSQNQQNQNQNQNAQNKKPLHQPCRSDYDCGTSNSECKANASSYNPTMMCYCKENYEEIDNECSGAAAATSTILTLSLAILVAKLYKFYDF</sequence>
<evidence type="ECO:0000313" key="4">
    <source>
        <dbReference type="Proteomes" id="UP001152759"/>
    </source>
</evidence>
<dbReference type="EMBL" id="OU963863">
    <property type="protein sequence ID" value="CAH0385369.1"/>
    <property type="molecule type" value="Genomic_DNA"/>
</dbReference>
<evidence type="ECO:0000256" key="1">
    <source>
        <dbReference type="SAM" id="MobiDB-lite"/>
    </source>
</evidence>
<protein>
    <recommendedName>
        <fullName evidence="5">EGF-like domain-containing protein</fullName>
    </recommendedName>
</protein>
<organism evidence="3 4">
    <name type="scientific">Bemisia tabaci</name>
    <name type="common">Sweetpotato whitefly</name>
    <name type="synonym">Aleurodes tabaci</name>
    <dbReference type="NCBI Taxonomy" id="7038"/>
    <lineage>
        <taxon>Eukaryota</taxon>
        <taxon>Metazoa</taxon>
        <taxon>Ecdysozoa</taxon>
        <taxon>Arthropoda</taxon>
        <taxon>Hexapoda</taxon>
        <taxon>Insecta</taxon>
        <taxon>Pterygota</taxon>
        <taxon>Neoptera</taxon>
        <taxon>Paraneoptera</taxon>
        <taxon>Hemiptera</taxon>
        <taxon>Sternorrhyncha</taxon>
        <taxon>Aleyrodoidea</taxon>
        <taxon>Aleyrodidae</taxon>
        <taxon>Aleyrodinae</taxon>
        <taxon>Bemisia</taxon>
    </lineage>
</organism>
<gene>
    <name evidence="3" type="ORF">BEMITA_LOCUS4598</name>
</gene>
<evidence type="ECO:0008006" key="5">
    <source>
        <dbReference type="Google" id="ProtNLM"/>
    </source>
</evidence>
<reference evidence="3" key="1">
    <citation type="submission" date="2021-12" db="EMBL/GenBank/DDBJ databases">
        <authorList>
            <person name="King R."/>
        </authorList>
    </citation>
    <scope>NUCLEOTIDE SEQUENCE</scope>
</reference>
<evidence type="ECO:0000256" key="2">
    <source>
        <dbReference type="SAM" id="SignalP"/>
    </source>
</evidence>
<proteinExistence type="predicted"/>
<dbReference type="AlphaFoldDB" id="A0A9P0A852"/>
<keyword evidence="2" id="KW-0732">Signal</keyword>
<feature type="compositionally biased region" description="Low complexity" evidence="1">
    <location>
        <begin position="46"/>
        <end position="59"/>
    </location>
</feature>
<name>A0A9P0A852_BEMTA</name>
<feature type="chain" id="PRO_5040346146" description="EGF-like domain-containing protein" evidence="2">
    <location>
        <begin position="20"/>
        <end position="134"/>
    </location>
</feature>
<feature type="region of interest" description="Disordered" evidence="1">
    <location>
        <begin position="37"/>
        <end position="64"/>
    </location>
</feature>
<accession>A0A9P0A852</accession>
<feature type="signal peptide" evidence="2">
    <location>
        <begin position="1"/>
        <end position="19"/>
    </location>
</feature>
<keyword evidence="4" id="KW-1185">Reference proteome</keyword>